<reference evidence="1" key="1">
    <citation type="journal article" date="2022" name="bioRxiv">
        <title>Sequencing and chromosome-scale assembly of the giantPleurodeles waltlgenome.</title>
        <authorList>
            <person name="Brown T."/>
            <person name="Elewa A."/>
            <person name="Iarovenko S."/>
            <person name="Subramanian E."/>
            <person name="Araus A.J."/>
            <person name="Petzold A."/>
            <person name="Susuki M."/>
            <person name="Suzuki K.-i.T."/>
            <person name="Hayashi T."/>
            <person name="Toyoda A."/>
            <person name="Oliveira C."/>
            <person name="Osipova E."/>
            <person name="Leigh N.D."/>
            <person name="Simon A."/>
            <person name="Yun M.H."/>
        </authorList>
    </citation>
    <scope>NUCLEOTIDE SEQUENCE</scope>
    <source>
        <strain evidence="1">20211129_DDA</strain>
        <tissue evidence="1">Liver</tissue>
    </source>
</reference>
<protein>
    <submittedName>
        <fullName evidence="1">Uncharacterized protein</fullName>
    </submittedName>
</protein>
<name>A0AAV7QRQ2_PLEWA</name>
<evidence type="ECO:0000313" key="1">
    <source>
        <dbReference type="EMBL" id="KAJ1142097.1"/>
    </source>
</evidence>
<gene>
    <name evidence="1" type="ORF">NDU88_008424</name>
</gene>
<dbReference type="AlphaFoldDB" id="A0AAV7QRQ2"/>
<evidence type="ECO:0000313" key="2">
    <source>
        <dbReference type="Proteomes" id="UP001066276"/>
    </source>
</evidence>
<accession>A0AAV7QRQ2</accession>
<organism evidence="1 2">
    <name type="scientific">Pleurodeles waltl</name>
    <name type="common">Iberian ribbed newt</name>
    <dbReference type="NCBI Taxonomy" id="8319"/>
    <lineage>
        <taxon>Eukaryota</taxon>
        <taxon>Metazoa</taxon>
        <taxon>Chordata</taxon>
        <taxon>Craniata</taxon>
        <taxon>Vertebrata</taxon>
        <taxon>Euteleostomi</taxon>
        <taxon>Amphibia</taxon>
        <taxon>Batrachia</taxon>
        <taxon>Caudata</taxon>
        <taxon>Salamandroidea</taxon>
        <taxon>Salamandridae</taxon>
        <taxon>Pleurodelinae</taxon>
        <taxon>Pleurodeles</taxon>
    </lineage>
</organism>
<sequence length="138" mass="15568">MAVCATVRQCVMRTLTLVQYGIRCRLEEELIPEEAKLSALENLLSSEPQNIPWQLARRDLLDDWCRLAKHDYTAYRQQLHEEGDATGAMLAWLLKQQTVRMPVLASMDGTGRRVCTQEVSMMCSGPISADCMPVIPSL</sequence>
<dbReference type="EMBL" id="JANPWB010000010">
    <property type="protein sequence ID" value="KAJ1142097.1"/>
    <property type="molecule type" value="Genomic_DNA"/>
</dbReference>
<dbReference type="Proteomes" id="UP001066276">
    <property type="component" value="Chromosome 6"/>
</dbReference>
<comment type="caution">
    <text evidence="1">The sequence shown here is derived from an EMBL/GenBank/DDBJ whole genome shotgun (WGS) entry which is preliminary data.</text>
</comment>
<proteinExistence type="predicted"/>
<keyword evidence="2" id="KW-1185">Reference proteome</keyword>